<dbReference type="InterPro" id="IPR036480">
    <property type="entry name" value="CarbP_synth_ssu_N_sf"/>
</dbReference>
<dbReference type="InterPro" id="IPR017926">
    <property type="entry name" value="GATASE"/>
</dbReference>
<keyword evidence="11" id="KW-1185">Reference proteome</keyword>
<organism evidence="10 11">
    <name type="scientific">Tepidiforma bonchosmolovskayae</name>
    <dbReference type="NCBI Taxonomy" id="2601677"/>
    <lineage>
        <taxon>Bacteria</taxon>
        <taxon>Bacillati</taxon>
        <taxon>Chloroflexota</taxon>
        <taxon>Tepidiformia</taxon>
        <taxon>Tepidiformales</taxon>
        <taxon>Tepidiformaceae</taxon>
        <taxon>Tepidiforma</taxon>
    </lineage>
</organism>
<dbReference type="NCBIfam" id="TIGR01368">
    <property type="entry name" value="CPSaseIIsmall"/>
    <property type="match status" value="1"/>
</dbReference>
<dbReference type="InterPro" id="IPR002474">
    <property type="entry name" value="CarbamoylP_synth_ssu_N"/>
</dbReference>
<evidence type="ECO:0000256" key="2">
    <source>
        <dbReference type="ARBA" id="ARBA00007800"/>
    </source>
</evidence>
<dbReference type="Proteomes" id="UP000326331">
    <property type="component" value="Chromosome"/>
</dbReference>
<evidence type="ECO:0000256" key="7">
    <source>
        <dbReference type="ARBA" id="ARBA00048816"/>
    </source>
</evidence>
<evidence type="ECO:0000256" key="1">
    <source>
        <dbReference type="ARBA" id="ARBA00005077"/>
    </source>
</evidence>
<dbReference type="Gene3D" id="3.50.30.20">
    <property type="entry name" value="Carbamoyl-phosphate synthase small subunit, N-terminal domain"/>
    <property type="match status" value="1"/>
</dbReference>
<feature type="binding site" evidence="8">
    <location>
        <position position="307"/>
    </location>
    <ligand>
        <name>L-glutamine</name>
        <dbReference type="ChEBI" id="CHEBI:58359"/>
    </ligand>
</feature>
<dbReference type="Gene3D" id="3.40.50.880">
    <property type="match status" value="1"/>
</dbReference>
<feature type="binding site" evidence="8">
    <location>
        <position position="267"/>
    </location>
    <ligand>
        <name>L-glutamine</name>
        <dbReference type="ChEBI" id="CHEBI:58359"/>
    </ligand>
</feature>
<comment type="pathway">
    <text evidence="1 8">Amino-acid biosynthesis; L-arginine biosynthesis; carbamoyl phosphate from bicarbonate: step 1/1.</text>
</comment>
<comment type="catalytic activity">
    <reaction evidence="8">
        <text>L-glutamine + H2O = L-glutamate + NH4(+)</text>
        <dbReference type="Rhea" id="RHEA:15889"/>
        <dbReference type="ChEBI" id="CHEBI:15377"/>
        <dbReference type="ChEBI" id="CHEBI:28938"/>
        <dbReference type="ChEBI" id="CHEBI:29985"/>
        <dbReference type="ChEBI" id="CHEBI:58359"/>
    </reaction>
</comment>
<dbReference type="PRINTS" id="PR00096">
    <property type="entry name" value="GATASE"/>
</dbReference>
<dbReference type="SMART" id="SM01097">
    <property type="entry name" value="CPSase_sm_chain"/>
    <property type="match status" value="1"/>
</dbReference>
<evidence type="ECO:0000256" key="8">
    <source>
        <dbReference type="HAMAP-Rule" id="MF_01209"/>
    </source>
</evidence>
<feature type="binding site" evidence="8">
    <location>
        <position position="305"/>
    </location>
    <ligand>
        <name>L-glutamine</name>
        <dbReference type="ChEBI" id="CHEBI:58359"/>
    </ligand>
</feature>
<evidence type="ECO:0000256" key="3">
    <source>
        <dbReference type="ARBA" id="ARBA00022598"/>
    </source>
</evidence>
<dbReference type="PRINTS" id="PR00099">
    <property type="entry name" value="CPSGATASE"/>
</dbReference>
<comment type="function">
    <text evidence="8">Small subunit of the glutamine-dependent carbamoyl phosphate synthetase (CPSase). CPSase catalyzes the formation of carbamoyl phosphate from the ammonia moiety of glutamine, carbonate, and phosphate donated by ATP, constituting the first step of 2 biosynthetic pathways, one leading to arginine and/or urea and the other to pyrimidine nucleotides. The small subunit (glutamine amidotransferase) binds and cleaves glutamine to supply the large subunit with the substrate ammonia.</text>
</comment>
<dbReference type="PRINTS" id="PR00097">
    <property type="entry name" value="ANTSNTHASEII"/>
</dbReference>
<dbReference type="Pfam" id="PF00117">
    <property type="entry name" value="GATase"/>
    <property type="match status" value="1"/>
</dbReference>
<comment type="similarity">
    <text evidence="2 8">Belongs to the CarA family.</text>
</comment>
<feature type="region of interest" description="CPSase" evidence="8">
    <location>
        <begin position="1"/>
        <end position="187"/>
    </location>
</feature>
<dbReference type="PANTHER" id="PTHR43418">
    <property type="entry name" value="MULTIFUNCTIONAL TRYPTOPHAN BIOSYNTHESIS PROTEIN-RELATED"/>
    <property type="match status" value="1"/>
</dbReference>
<evidence type="ECO:0000259" key="9">
    <source>
        <dbReference type="SMART" id="SM01097"/>
    </source>
</evidence>
<dbReference type="SUPFAM" id="SSF52317">
    <property type="entry name" value="Class I glutamine amidotransferase-like"/>
    <property type="match status" value="1"/>
</dbReference>
<feature type="binding site" evidence="8">
    <location>
        <position position="238"/>
    </location>
    <ligand>
        <name>L-glutamine</name>
        <dbReference type="ChEBI" id="CHEBI:58359"/>
    </ligand>
</feature>
<feature type="active site" evidence="8">
    <location>
        <position position="347"/>
    </location>
</feature>
<comment type="catalytic activity">
    <reaction evidence="7 8">
        <text>hydrogencarbonate + L-glutamine + 2 ATP + H2O = carbamoyl phosphate + L-glutamate + 2 ADP + phosphate + 2 H(+)</text>
        <dbReference type="Rhea" id="RHEA:18633"/>
        <dbReference type="ChEBI" id="CHEBI:15377"/>
        <dbReference type="ChEBI" id="CHEBI:15378"/>
        <dbReference type="ChEBI" id="CHEBI:17544"/>
        <dbReference type="ChEBI" id="CHEBI:29985"/>
        <dbReference type="ChEBI" id="CHEBI:30616"/>
        <dbReference type="ChEBI" id="CHEBI:43474"/>
        <dbReference type="ChEBI" id="CHEBI:58228"/>
        <dbReference type="ChEBI" id="CHEBI:58359"/>
        <dbReference type="ChEBI" id="CHEBI:456216"/>
        <dbReference type="EC" id="6.3.5.5"/>
    </reaction>
</comment>
<dbReference type="InterPro" id="IPR035686">
    <property type="entry name" value="CPSase_GATase1"/>
</dbReference>
<evidence type="ECO:0000256" key="5">
    <source>
        <dbReference type="ARBA" id="ARBA00022840"/>
    </source>
</evidence>
<dbReference type="EC" id="6.3.5.5" evidence="8"/>
<feature type="binding site" evidence="8">
    <location>
        <position position="236"/>
    </location>
    <ligand>
        <name>L-glutamine</name>
        <dbReference type="ChEBI" id="CHEBI:58359"/>
    </ligand>
</feature>
<gene>
    <name evidence="8 10" type="primary">carA</name>
    <name evidence="10" type="ORF">Tbon_00995</name>
</gene>
<keyword evidence="4 8" id="KW-0547">Nucleotide-binding</keyword>
<feature type="binding site" evidence="8">
    <location>
        <position position="57"/>
    </location>
    <ligand>
        <name>L-glutamine</name>
        <dbReference type="ChEBI" id="CHEBI:58359"/>
    </ligand>
</feature>
<feature type="domain" description="Carbamoyl-phosphate synthase small subunit N-terminal" evidence="9">
    <location>
        <begin position="13"/>
        <end position="143"/>
    </location>
</feature>
<keyword evidence="8" id="KW-0028">Amino-acid biosynthesis</keyword>
<comment type="subunit">
    <text evidence="8">Composed of two chains; the small (or glutamine) chain promotes the hydrolysis of glutamine to ammonia, which is used by the large (or ammonia) chain to synthesize carbamoyl phosphate. Tetramer of heterodimers (alpha,beta)4.</text>
</comment>
<dbReference type="SUPFAM" id="SSF52021">
    <property type="entry name" value="Carbamoyl phosphate synthetase, small subunit N-terminal domain"/>
    <property type="match status" value="1"/>
</dbReference>
<dbReference type="HAMAP" id="MF_01209">
    <property type="entry name" value="CPSase_S_chain"/>
    <property type="match status" value="1"/>
</dbReference>
<evidence type="ECO:0000256" key="4">
    <source>
        <dbReference type="ARBA" id="ARBA00022741"/>
    </source>
</evidence>
<feature type="binding site" evidence="8">
    <location>
        <position position="308"/>
    </location>
    <ligand>
        <name>L-glutamine</name>
        <dbReference type="ChEBI" id="CHEBI:58359"/>
    </ligand>
</feature>
<evidence type="ECO:0000313" key="10">
    <source>
        <dbReference type="EMBL" id="QFG01940.1"/>
    </source>
</evidence>
<dbReference type="EMBL" id="CP042829">
    <property type="protein sequence ID" value="QFG01940.1"/>
    <property type="molecule type" value="Genomic_DNA"/>
</dbReference>
<feature type="active site" description="Nucleophile" evidence="8">
    <location>
        <position position="263"/>
    </location>
</feature>
<dbReference type="PROSITE" id="PS51273">
    <property type="entry name" value="GATASE_TYPE_1"/>
    <property type="match status" value="1"/>
</dbReference>
<dbReference type="CDD" id="cd01744">
    <property type="entry name" value="GATase1_CPSase"/>
    <property type="match status" value="1"/>
</dbReference>
<keyword evidence="3 8" id="KW-0436">Ligase</keyword>
<reference evidence="10 11" key="2">
    <citation type="submission" date="2019-10" db="EMBL/GenBank/DDBJ databases">
        <title>Thermopilla bonchosmolovskayae gen. nov., sp. nov., a moderately thermophilic Chloroflexi bacterium from a Chukotka hot spring (Arctic, Russia), representing a novel classis Thermopillaia, which include previously uncultivated lineage OLB14.</title>
        <authorList>
            <person name="Kochetkova T.V."/>
            <person name="Zayulina K.S."/>
            <person name="Zhigarkov V.S."/>
            <person name="Minaev N.V."/>
            <person name="Novikov A."/>
            <person name="Toshchakov S.V."/>
            <person name="Elcheninov A.G."/>
            <person name="Kublanov I.V."/>
        </authorList>
    </citation>
    <scope>NUCLEOTIDE SEQUENCE [LARGE SCALE GENOMIC DNA]</scope>
    <source>
        <strain evidence="10 11">3753O</strain>
    </source>
</reference>
<dbReference type="NCBIfam" id="NF009475">
    <property type="entry name" value="PRK12838.1"/>
    <property type="match status" value="1"/>
</dbReference>
<keyword evidence="8" id="KW-0055">Arginine biosynthesis</keyword>
<protein>
    <recommendedName>
        <fullName evidence="8">Carbamoyl phosphate synthase small chain</fullName>
        <ecNumber evidence="8">6.3.5.5</ecNumber>
    </recommendedName>
    <alternativeName>
        <fullName evidence="8">Carbamoyl phosphate synthetase glutamine chain</fullName>
    </alternativeName>
</protein>
<sequence>MERSGGSGRVPVSNAWLVLADGTAYPGRAAGIEGHADGEVVFNTSMTGYQEMLTDPSYAGQLLVLTYPLIGNYGIDERVEESARIQPAGLIVRQATGQPSHLRSHRTLREYLEARGVVAIDGVDTRAVTRRIRRHGVMLGTITTHETPEQALARVRDLPGYDDINWVASVTTQRVYDWSIPLGEGKYRVALLDGGVKRNIMRMLEKRGCSIRVFPADTPADEILALHPDGVCLSPGPGDPRLLDGMVREVGRLIGQVPVFGICLGHQVAARALGAGTFKLPFGHRGGNHPVKDLVSGRVTITAQNHGYAVDPDGLDSSAFVSHINLNDGTVEGIASKKDPLMTIQYHSEACPGPLDNDYIFDRFVELMATAKGGVR</sequence>
<dbReference type="PANTHER" id="PTHR43418:SF7">
    <property type="entry name" value="CARBAMOYL-PHOSPHATE SYNTHASE SMALL CHAIN"/>
    <property type="match status" value="1"/>
</dbReference>
<dbReference type="InterPro" id="IPR006274">
    <property type="entry name" value="CarbamoylP_synth_ssu"/>
</dbReference>
<comment type="pathway">
    <text evidence="8">Pyrimidine metabolism; UMP biosynthesis via de novo pathway; (S)-dihydroorotate from bicarbonate: step 1/3.</text>
</comment>
<dbReference type="InterPro" id="IPR050472">
    <property type="entry name" value="Anth_synth/Amidotransfase"/>
</dbReference>
<keyword evidence="6 8" id="KW-0315">Glutamine amidotransferase</keyword>
<dbReference type="Pfam" id="PF00988">
    <property type="entry name" value="CPSase_sm_chain"/>
    <property type="match status" value="1"/>
</dbReference>
<dbReference type="GO" id="GO:0004088">
    <property type="term" value="F:carbamoyl-phosphate synthase (glutamine-hydrolyzing) activity"/>
    <property type="evidence" value="ECO:0007669"/>
    <property type="project" value="UniProtKB-EC"/>
</dbReference>
<name>A0ABX6BYC1_9CHLR</name>
<keyword evidence="5 8" id="KW-0067">ATP-binding</keyword>
<feature type="active site" evidence="8">
    <location>
        <position position="349"/>
    </location>
</feature>
<keyword evidence="8" id="KW-0665">Pyrimidine biosynthesis</keyword>
<dbReference type="InterPro" id="IPR029062">
    <property type="entry name" value="Class_I_gatase-like"/>
</dbReference>
<feature type="binding site" evidence="8">
    <location>
        <position position="264"/>
    </location>
    <ligand>
        <name>L-glutamine</name>
        <dbReference type="ChEBI" id="CHEBI:58359"/>
    </ligand>
</feature>
<proteinExistence type="inferred from homology"/>
<evidence type="ECO:0000256" key="6">
    <source>
        <dbReference type="ARBA" id="ARBA00022962"/>
    </source>
</evidence>
<evidence type="ECO:0000313" key="11">
    <source>
        <dbReference type="Proteomes" id="UP000326331"/>
    </source>
</evidence>
<accession>A0ABX6BYC1</accession>
<reference evidence="10 11" key="1">
    <citation type="submission" date="2019-08" db="EMBL/GenBank/DDBJ databases">
        <authorList>
            <person name="Toschakov S.V."/>
        </authorList>
    </citation>
    <scope>NUCLEOTIDE SEQUENCE [LARGE SCALE GENOMIC DNA]</scope>
    <source>
        <strain evidence="10 11">3753O</strain>
    </source>
</reference>